<dbReference type="GeneID" id="69022715"/>
<reference evidence="2" key="1">
    <citation type="journal article" date="2020" name="Phytopathology">
        <title>Genome sequence and comparative analysis of Colletotrichum gloeosporioides isolated from Liriodendron leaves.</title>
        <authorList>
            <person name="Fu F.F."/>
            <person name="Hao Z."/>
            <person name="Wang P."/>
            <person name="Lu Y."/>
            <person name="Xue L.J."/>
            <person name="Wei G."/>
            <person name="Tian Y."/>
            <person name="Baishi H."/>
            <person name="Xu H."/>
            <person name="Shi J."/>
            <person name="Cheng T."/>
            <person name="Wang G."/>
            <person name="Yi Y."/>
            <person name="Chen J."/>
        </authorList>
    </citation>
    <scope>NUCLEOTIDE SEQUENCE</scope>
    <source>
        <strain evidence="2">Lc1</strain>
    </source>
</reference>
<feature type="region of interest" description="Disordered" evidence="1">
    <location>
        <begin position="304"/>
        <end position="410"/>
    </location>
</feature>
<keyword evidence="3" id="KW-1185">Reference proteome</keyword>
<dbReference type="RefSeq" id="XP_045259190.1">
    <property type="nucleotide sequence ID" value="XM_045415391.1"/>
</dbReference>
<feature type="region of interest" description="Disordered" evidence="1">
    <location>
        <begin position="248"/>
        <end position="280"/>
    </location>
</feature>
<proteinExistence type="predicted"/>
<sequence length="507" mass="55920">MANRDNQSGANRGRLNFIDTYPHTAAPTADVVSAFINDIITPAAAVRPQAASRAAALLLASVEGHGRQLHQHLRENPSVATKDISAERGLATLQHRWGAHPWVPAAYAPRPPIAPLIIRKMVWITDKVLSRPGATTNDLAALWAGSPRDPDNAGLLLRAVITSGASNLTKAVATQAAKMLAAELAVADAEVVRVQRLHEQAAEERDWAELELLHQEEAAAQRMLALHEAEMEEAAAEAEVIGLMQDAEERHQQQQQQHGDEEEEEEEETEASRRNNDAFLGFRYDARDDYNPLFGDDNDIPLRDHNIPLVGDEPHGPTAPSSDDDPFRSSPARPAIRSAPRAVRSRPESDSESDAPPCKRRRTISVSSDRNSDSDSDSDSESEEAPPPPPARRVRRPRAPPANQEEELDRIAQRVYDTTMSQLRQGTFTSRMRLADRQDIAWHARAAVLDTAVAQEEGIAEPDNEPRADRAFEDELSSEYDEELVPTPPVRRAGTMFTSLVFDSDDE</sequence>
<comment type="caution">
    <text evidence="2">The sequence shown here is derived from an EMBL/GenBank/DDBJ whole genome shotgun (WGS) entry which is preliminary data.</text>
</comment>
<dbReference type="Proteomes" id="UP000613401">
    <property type="component" value="Unassembled WGS sequence"/>
</dbReference>
<feature type="compositionally biased region" description="Acidic residues" evidence="1">
    <location>
        <begin position="374"/>
        <end position="384"/>
    </location>
</feature>
<reference evidence="2" key="2">
    <citation type="submission" date="2020-03" db="EMBL/GenBank/DDBJ databases">
        <authorList>
            <person name="Fu F.-F."/>
            <person name="Chen J."/>
        </authorList>
    </citation>
    <scope>NUCLEOTIDE SEQUENCE</scope>
    <source>
        <strain evidence="2">Lc1</strain>
    </source>
</reference>
<evidence type="ECO:0000313" key="3">
    <source>
        <dbReference type="Proteomes" id="UP000613401"/>
    </source>
</evidence>
<organism evidence="2 3">
    <name type="scientific">Colletotrichum gloeosporioides</name>
    <name type="common">Anthracnose fungus</name>
    <name type="synonym">Glomerella cingulata</name>
    <dbReference type="NCBI Taxonomy" id="474922"/>
    <lineage>
        <taxon>Eukaryota</taxon>
        <taxon>Fungi</taxon>
        <taxon>Dikarya</taxon>
        <taxon>Ascomycota</taxon>
        <taxon>Pezizomycotina</taxon>
        <taxon>Sordariomycetes</taxon>
        <taxon>Hypocreomycetidae</taxon>
        <taxon>Glomerellales</taxon>
        <taxon>Glomerellaceae</taxon>
        <taxon>Colletotrichum</taxon>
        <taxon>Colletotrichum gloeosporioides species complex</taxon>
    </lineage>
</organism>
<evidence type="ECO:0000256" key="1">
    <source>
        <dbReference type="SAM" id="MobiDB-lite"/>
    </source>
</evidence>
<dbReference type="EMBL" id="WVTB01000080">
    <property type="protein sequence ID" value="KAF3800030.1"/>
    <property type="molecule type" value="Genomic_DNA"/>
</dbReference>
<protein>
    <submittedName>
        <fullName evidence="2">Uncharacterized protein</fullName>
    </submittedName>
</protein>
<dbReference type="AlphaFoldDB" id="A0A8H4FFI0"/>
<evidence type="ECO:0000313" key="2">
    <source>
        <dbReference type="EMBL" id="KAF3800030.1"/>
    </source>
</evidence>
<feature type="compositionally biased region" description="Acidic residues" evidence="1">
    <location>
        <begin position="260"/>
        <end position="269"/>
    </location>
</feature>
<accession>A0A8H4FFI0</accession>
<gene>
    <name evidence="2" type="ORF">GCG54_00015613</name>
</gene>
<feature type="compositionally biased region" description="Low complexity" evidence="1">
    <location>
        <begin position="328"/>
        <end position="342"/>
    </location>
</feature>
<name>A0A8H4FFI0_COLGL</name>